<reference evidence="3" key="1">
    <citation type="submission" date="2021-03" db="EMBL/GenBank/DDBJ databases">
        <title>Genomic Encyclopedia of Type Strains, Phase IV (KMG-IV): sequencing the most valuable type-strain genomes for metagenomic binning, comparative biology and taxonomic classification.</title>
        <authorList>
            <person name="Goeker M."/>
        </authorList>
    </citation>
    <scope>NUCLEOTIDE SEQUENCE</scope>
    <source>
        <strain evidence="3">DSM 26232</strain>
    </source>
</reference>
<organism evidence="3 4">
    <name type="scientific">Halolamina salifodinae</name>
    <dbReference type="NCBI Taxonomy" id="1202767"/>
    <lineage>
        <taxon>Archaea</taxon>
        <taxon>Methanobacteriati</taxon>
        <taxon>Methanobacteriota</taxon>
        <taxon>Stenosarchaea group</taxon>
        <taxon>Halobacteria</taxon>
        <taxon>Halobacteriales</taxon>
        <taxon>Haloferacaceae</taxon>
    </lineage>
</organism>
<dbReference type="EMBL" id="JAGGLC010000003">
    <property type="protein sequence ID" value="MBP1986942.1"/>
    <property type="molecule type" value="Genomic_DNA"/>
</dbReference>
<evidence type="ECO:0000313" key="4">
    <source>
        <dbReference type="Proteomes" id="UP000823736"/>
    </source>
</evidence>
<feature type="transmembrane region" description="Helical" evidence="1">
    <location>
        <begin position="57"/>
        <end position="74"/>
    </location>
</feature>
<evidence type="ECO:0000259" key="2">
    <source>
        <dbReference type="Pfam" id="PF23995"/>
    </source>
</evidence>
<protein>
    <recommendedName>
        <fullName evidence="2">DUF7313 domain-containing protein</fullName>
    </recommendedName>
</protein>
<feature type="transmembrane region" description="Helical" evidence="1">
    <location>
        <begin position="20"/>
        <end position="37"/>
    </location>
</feature>
<evidence type="ECO:0000313" key="3">
    <source>
        <dbReference type="EMBL" id="MBP1986942.1"/>
    </source>
</evidence>
<keyword evidence="1" id="KW-1133">Transmembrane helix</keyword>
<sequence>MTPLQFAVPVGALESVAGELPYVILALLLVSFVTRHLRHSRHERAAEQDADSLSRYAPHVVVSALLVLSCFLYMIVEPHAGMVISVLATGTLVSDFFEFEARMVELRNNLGMERPKAAIAASLLTLLYALYISVFWVIQDQWDAIV</sequence>
<dbReference type="OrthoDB" id="234683at2157"/>
<dbReference type="Pfam" id="PF23995">
    <property type="entry name" value="DUF7313"/>
    <property type="match status" value="1"/>
</dbReference>
<evidence type="ECO:0000256" key="1">
    <source>
        <dbReference type="SAM" id="Phobius"/>
    </source>
</evidence>
<feature type="transmembrane region" description="Helical" evidence="1">
    <location>
        <begin position="117"/>
        <end position="138"/>
    </location>
</feature>
<dbReference type="InterPro" id="IPR055737">
    <property type="entry name" value="DUF7313"/>
</dbReference>
<proteinExistence type="predicted"/>
<feature type="domain" description="DUF7313" evidence="2">
    <location>
        <begin position="3"/>
        <end position="146"/>
    </location>
</feature>
<gene>
    <name evidence="3" type="ORF">J2753_001440</name>
</gene>
<name>A0A8T4GXM5_9EURY</name>
<comment type="caution">
    <text evidence="3">The sequence shown here is derived from an EMBL/GenBank/DDBJ whole genome shotgun (WGS) entry which is preliminary data.</text>
</comment>
<dbReference type="RefSeq" id="WP_209491236.1">
    <property type="nucleotide sequence ID" value="NZ_JAGGLC010000003.1"/>
</dbReference>
<feature type="transmembrane region" description="Helical" evidence="1">
    <location>
        <begin position="80"/>
        <end position="97"/>
    </location>
</feature>
<keyword evidence="1" id="KW-0812">Transmembrane</keyword>
<accession>A0A8T4GXM5</accession>
<keyword evidence="4" id="KW-1185">Reference proteome</keyword>
<dbReference type="Proteomes" id="UP000823736">
    <property type="component" value="Unassembled WGS sequence"/>
</dbReference>
<keyword evidence="1" id="KW-0472">Membrane</keyword>
<dbReference type="AlphaFoldDB" id="A0A8T4GXM5"/>